<feature type="compositionally biased region" description="Polar residues" evidence="1">
    <location>
        <begin position="1"/>
        <end position="21"/>
    </location>
</feature>
<accession>A0A182XII1</accession>
<organism evidence="2 3">
    <name type="scientific">Anopheles quadriannulatus</name>
    <name type="common">Mosquito</name>
    <dbReference type="NCBI Taxonomy" id="34691"/>
    <lineage>
        <taxon>Eukaryota</taxon>
        <taxon>Metazoa</taxon>
        <taxon>Ecdysozoa</taxon>
        <taxon>Arthropoda</taxon>
        <taxon>Hexapoda</taxon>
        <taxon>Insecta</taxon>
        <taxon>Pterygota</taxon>
        <taxon>Neoptera</taxon>
        <taxon>Endopterygota</taxon>
        <taxon>Diptera</taxon>
        <taxon>Nematocera</taxon>
        <taxon>Culicoidea</taxon>
        <taxon>Culicidae</taxon>
        <taxon>Anophelinae</taxon>
        <taxon>Anopheles</taxon>
    </lineage>
</organism>
<dbReference type="EnsemblMetazoa" id="AQUA009660-RA">
    <property type="protein sequence ID" value="AQUA009660-PA"/>
    <property type="gene ID" value="AQUA009660"/>
</dbReference>
<sequence length="159" mass="17186">MNVTGRTESSSISRTSNFNASSHDELCSTDCLVSTLIISHGKCILASSVTRRYSKGSCTCPINGITSSNKLGYASAANRSHSFDPYSASVDCTGPGRHSSNRANFSFTASRSIARLIVRLSPWSDCRGNLLIHSSSSLYRRRSDGFSRVDPMHLSLALD</sequence>
<protein>
    <submittedName>
        <fullName evidence="2">Uncharacterized protein</fullName>
    </submittedName>
</protein>
<evidence type="ECO:0000256" key="1">
    <source>
        <dbReference type="SAM" id="MobiDB-lite"/>
    </source>
</evidence>
<dbReference type="VEuPathDB" id="VectorBase:AQUA009660"/>
<proteinExistence type="predicted"/>
<evidence type="ECO:0000313" key="3">
    <source>
        <dbReference type="Proteomes" id="UP000076407"/>
    </source>
</evidence>
<dbReference type="AlphaFoldDB" id="A0A182XII1"/>
<keyword evidence="3" id="KW-1185">Reference proteome</keyword>
<dbReference type="Proteomes" id="UP000076407">
    <property type="component" value="Unassembled WGS sequence"/>
</dbReference>
<name>A0A182XII1_ANOQN</name>
<reference evidence="2" key="1">
    <citation type="submission" date="2020-05" db="UniProtKB">
        <authorList>
            <consortium name="EnsemblMetazoa"/>
        </authorList>
    </citation>
    <scope>IDENTIFICATION</scope>
    <source>
        <strain evidence="2">SANGQUA</strain>
    </source>
</reference>
<feature type="region of interest" description="Disordered" evidence="1">
    <location>
        <begin position="1"/>
        <end position="23"/>
    </location>
</feature>
<evidence type="ECO:0000313" key="2">
    <source>
        <dbReference type="EnsemblMetazoa" id="AQUA009660-PA"/>
    </source>
</evidence>